<feature type="domain" description="Kinesin motor" evidence="4">
    <location>
        <begin position="1"/>
        <end position="80"/>
    </location>
</feature>
<dbReference type="Gene3D" id="1.20.58.1980">
    <property type="match status" value="1"/>
</dbReference>
<dbReference type="Proteomes" id="UP001151532">
    <property type="component" value="Chromosome 15Z"/>
</dbReference>
<dbReference type="OrthoDB" id="3176171at2759"/>
<comment type="caution">
    <text evidence="2">Lacks conserved residue(s) required for the propagation of feature annotation.</text>
</comment>
<evidence type="ECO:0000313" key="6">
    <source>
        <dbReference type="Proteomes" id="UP001151532"/>
    </source>
</evidence>
<dbReference type="GO" id="GO:0003777">
    <property type="term" value="F:microtubule motor activity"/>
    <property type="evidence" value="ECO:0007669"/>
    <property type="project" value="InterPro"/>
</dbReference>
<dbReference type="GO" id="GO:0005524">
    <property type="term" value="F:ATP binding"/>
    <property type="evidence" value="ECO:0007669"/>
    <property type="project" value="InterPro"/>
</dbReference>
<comment type="caution">
    <text evidence="5">The sequence shown here is derived from an EMBL/GenBank/DDBJ whole genome shotgun (WGS) entry which is preliminary data.</text>
</comment>
<dbReference type="InterPro" id="IPR027640">
    <property type="entry name" value="Kinesin-like_fam"/>
</dbReference>
<reference evidence="5" key="2">
    <citation type="journal article" date="2023" name="Int. J. Mol. Sci.">
        <title>De Novo Assembly and Annotation of 11 Diverse Shrub Willow (Salix) Genomes Reveals Novel Gene Organization in Sex-Linked Regions.</title>
        <authorList>
            <person name="Hyden B."/>
            <person name="Feng K."/>
            <person name="Yates T.B."/>
            <person name="Jawdy S."/>
            <person name="Cereghino C."/>
            <person name="Smart L.B."/>
            <person name="Muchero W."/>
        </authorList>
    </citation>
    <scope>NUCLEOTIDE SEQUENCE</scope>
    <source>
        <tissue evidence="5">Shoot tip</tissue>
    </source>
</reference>
<dbReference type="PANTHER" id="PTHR47968">
    <property type="entry name" value="CENTROMERE PROTEIN E"/>
    <property type="match status" value="1"/>
</dbReference>
<dbReference type="InterPro" id="IPR027417">
    <property type="entry name" value="P-loop_NTPase"/>
</dbReference>
<protein>
    <submittedName>
        <fullName evidence="5">CENTROMERE PROTEIN E</fullName>
    </submittedName>
</protein>
<sequence>MKDLKTLMVVKTSAQIRVISKLTDGKATHIPYRDSKLTRLLQSSLSGHGRVSLICTVTPASSNSEETHNTLKFAHRSKQVEIKASQNKILDEKSLIKKYQKEISSLKQELQQLKRGMIMENPYMAASTQEDLVNLKLQVFAVDFYSLYQNLFILVVANTLDDNQLLPLHIWNLYKFCEVLYKFDN</sequence>
<evidence type="ECO:0000259" key="4">
    <source>
        <dbReference type="PROSITE" id="PS50067"/>
    </source>
</evidence>
<gene>
    <name evidence="5" type="ORF">OIU79_025667</name>
</gene>
<keyword evidence="6" id="KW-1185">Reference proteome</keyword>
<dbReference type="PROSITE" id="PS50067">
    <property type="entry name" value="KINESIN_MOTOR_2"/>
    <property type="match status" value="1"/>
</dbReference>
<proteinExistence type="inferred from homology"/>
<dbReference type="SUPFAM" id="SSF52540">
    <property type="entry name" value="P-loop containing nucleoside triphosphate hydrolases"/>
    <property type="match status" value="1"/>
</dbReference>
<dbReference type="EMBL" id="JAPFFK010000006">
    <property type="protein sequence ID" value="KAJ6760865.1"/>
    <property type="molecule type" value="Genomic_DNA"/>
</dbReference>
<evidence type="ECO:0000256" key="2">
    <source>
        <dbReference type="PROSITE-ProRule" id="PRU00283"/>
    </source>
</evidence>
<dbReference type="InterPro" id="IPR001752">
    <property type="entry name" value="Kinesin_motor_dom"/>
</dbReference>
<keyword evidence="1" id="KW-0505">Motor protein</keyword>
<dbReference type="GO" id="GO:0008017">
    <property type="term" value="F:microtubule binding"/>
    <property type="evidence" value="ECO:0007669"/>
    <property type="project" value="InterPro"/>
</dbReference>
<keyword evidence="3" id="KW-0175">Coiled coil</keyword>
<dbReference type="Pfam" id="PF00225">
    <property type="entry name" value="Kinesin"/>
    <property type="match status" value="1"/>
</dbReference>
<evidence type="ECO:0000256" key="3">
    <source>
        <dbReference type="SAM" id="Coils"/>
    </source>
</evidence>
<accession>A0A9Q0W548</accession>
<dbReference type="GO" id="GO:0007018">
    <property type="term" value="P:microtubule-based movement"/>
    <property type="evidence" value="ECO:0007669"/>
    <property type="project" value="InterPro"/>
</dbReference>
<reference evidence="5" key="1">
    <citation type="submission" date="2022-11" db="EMBL/GenBank/DDBJ databases">
        <authorList>
            <person name="Hyden B.L."/>
            <person name="Feng K."/>
            <person name="Yates T."/>
            <person name="Jawdy S."/>
            <person name="Smart L.B."/>
            <person name="Muchero W."/>
        </authorList>
    </citation>
    <scope>NUCLEOTIDE SEQUENCE</scope>
    <source>
        <tissue evidence="5">Shoot tip</tissue>
    </source>
</reference>
<dbReference type="PANTHER" id="PTHR47968:SF33">
    <property type="entry name" value="KINESIN-LIKE PROTEIN KIN-7C, MITOCHONDRIAL ISOFORM X1"/>
    <property type="match status" value="1"/>
</dbReference>
<evidence type="ECO:0000313" key="5">
    <source>
        <dbReference type="EMBL" id="KAJ6760865.1"/>
    </source>
</evidence>
<comment type="similarity">
    <text evidence="2">Belongs to the TRAFAC class myosin-kinesin ATPase superfamily. Kinesin family.</text>
</comment>
<organism evidence="5 6">
    <name type="scientific">Salix purpurea</name>
    <name type="common">Purple osier willow</name>
    <dbReference type="NCBI Taxonomy" id="77065"/>
    <lineage>
        <taxon>Eukaryota</taxon>
        <taxon>Viridiplantae</taxon>
        <taxon>Streptophyta</taxon>
        <taxon>Embryophyta</taxon>
        <taxon>Tracheophyta</taxon>
        <taxon>Spermatophyta</taxon>
        <taxon>Magnoliopsida</taxon>
        <taxon>eudicotyledons</taxon>
        <taxon>Gunneridae</taxon>
        <taxon>Pentapetalae</taxon>
        <taxon>rosids</taxon>
        <taxon>fabids</taxon>
        <taxon>Malpighiales</taxon>
        <taxon>Salicaceae</taxon>
        <taxon>Saliceae</taxon>
        <taxon>Salix</taxon>
    </lineage>
</organism>
<name>A0A9Q0W548_SALPP</name>
<dbReference type="AlphaFoldDB" id="A0A9Q0W548"/>
<feature type="coiled-coil region" evidence="3">
    <location>
        <begin position="82"/>
        <end position="116"/>
    </location>
</feature>
<evidence type="ECO:0000256" key="1">
    <source>
        <dbReference type="ARBA" id="ARBA00023175"/>
    </source>
</evidence>